<dbReference type="RefSeq" id="WP_091797125.1">
    <property type="nucleotide sequence ID" value="NZ_CP016353.1"/>
</dbReference>
<sequence length="239" mass="26266">MDLLSGETEVFRAANDGRAAVVFLADRTGRGPVEQAAVRGVLAELNRLRAEGWSLSVDAILGAGNSPAPQAFATGFTHDRDLAGMFEAPSLDAAHEGIGALEQAGWNRLLRTEWLVGPREFQPVVSPNSRGTADEWAFFALWKWNDAWQAATGEQREEYDRECDMAFADDVRLGAAITGRHRLDVSSRWDHIGVWRVSGPAVIDEAMRGHSAVADFKFTTSRHYLGRRVAFDNALLENA</sequence>
<name>A0A222VNV6_9PSEU</name>
<evidence type="ECO:0000313" key="1">
    <source>
        <dbReference type="EMBL" id="SDC19630.1"/>
    </source>
</evidence>
<accession>A0A222VNV6</accession>
<dbReference type="STRING" id="530584.SAMN05421630_101775"/>
<organism evidence="1 2">
    <name type="scientific">Prauserella marina</name>
    <dbReference type="NCBI Taxonomy" id="530584"/>
    <lineage>
        <taxon>Bacteria</taxon>
        <taxon>Bacillati</taxon>
        <taxon>Actinomycetota</taxon>
        <taxon>Actinomycetes</taxon>
        <taxon>Pseudonocardiales</taxon>
        <taxon>Pseudonocardiaceae</taxon>
        <taxon>Prauserella</taxon>
    </lineage>
</organism>
<dbReference type="Proteomes" id="UP000199494">
    <property type="component" value="Unassembled WGS sequence"/>
</dbReference>
<dbReference type="EMBL" id="FMZE01000001">
    <property type="protein sequence ID" value="SDC19630.1"/>
    <property type="molecule type" value="Genomic_DNA"/>
</dbReference>
<dbReference type="KEGG" id="pmad:BAY61_11995"/>
<reference evidence="1 2" key="1">
    <citation type="submission" date="2016-10" db="EMBL/GenBank/DDBJ databases">
        <authorList>
            <person name="de Groot N.N."/>
        </authorList>
    </citation>
    <scope>NUCLEOTIDE SEQUENCE [LARGE SCALE GENOMIC DNA]</scope>
    <source>
        <strain evidence="1 2">CGMCC 4.5506</strain>
    </source>
</reference>
<proteinExistence type="predicted"/>
<keyword evidence="2" id="KW-1185">Reference proteome</keyword>
<dbReference type="AlphaFoldDB" id="A0A222VNV6"/>
<dbReference type="OrthoDB" id="3667245at2"/>
<protein>
    <submittedName>
        <fullName evidence="1">Uncharacterized protein</fullName>
    </submittedName>
</protein>
<gene>
    <name evidence="1" type="ORF">SAMN05421630_101775</name>
</gene>
<evidence type="ECO:0000313" key="2">
    <source>
        <dbReference type="Proteomes" id="UP000199494"/>
    </source>
</evidence>